<evidence type="ECO:0000256" key="1">
    <source>
        <dbReference type="ARBA" id="ARBA00005278"/>
    </source>
</evidence>
<proteinExistence type="inferred from homology"/>
<feature type="transmembrane region" description="Helical" evidence="3">
    <location>
        <begin position="315"/>
        <end position="334"/>
    </location>
</feature>
<dbReference type="InterPro" id="IPR004995">
    <property type="entry name" value="Spore_Ger"/>
</dbReference>
<keyword evidence="2 3" id="KW-0472">Membrane</keyword>
<feature type="transmembrane region" description="Helical" evidence="3">
    <location>
        <begin position="273"/>
        <end position="294"/>
    </location>
</feature>
<dbReference type="PANTHER" id="PTHR22550">
    <property type="entry name" value="SPORE GERMINATION PROTEIN"/>
    <property type="match status" value="1"/>
</dbReference>
<dbReference type="EMBL" id="OBDZ01000010">
    <property type="protein sequence ID" value="SNY26981.1"/>
    <property type="molecule type" value="Genomic_DNA"/>
</dbReference>
<keyword evidence="3" id="KW-0812">Transmembrane</keyword>
<evidence type="ECO:0000256" key="3">
    <source>
        <dbReference type="SAM" id="Phobius"/>
    </source>
</evidence>
<protein>
    <submittedName>
        <fullName evidence="4">Spore germination protein</fullName>
    </submittedName>
</protein>
<dbReference type="Pfam" id="PF03323">
    <property type="entry name" value="GerA"/>
    <property type="match status" value="1"/>
</dbReference>
<dbReference type="STRING" id="1413210.U472_03050"/>
<accession>A0A285GXK1</accession>
<evidence type="ECO:0000313" key="5">
    <source>
        <dbReference type="Proteomes" id="UP000219573"/>
    </source>
</evidence>
<dbReference type="InterPro" id="IPR050768">
    <property type="entry name" value="UPF0353/GerABKA_families"/>
</dbReference>
<feature type="transmembrane region" description="Helical" evidence="3">
    <location>
        <begin position="439"/>
        <end position="463"/>
    </location>
</feature>
<evidence type="ECO:0000313" key="4">
    <source>
        <dbReference type="EMBL" id="SNY26981.1"/>
    </source>
</evidence>
<comment type="similarity">
    <text evidence="1">Belongs to the GerABKA family.</text>
</comment>
<dbReference type="PIRSF" id="PIRSF005690">
    <property type="entry name" value="GerBA"/>
    <property type="match status" value="1"/>
</dbReference>
<reference evidence="5" key="1">
    <citation type="submission" date="2017-09" db="EMBL/GenBank/DDBJ databases">
        <authorList>
            <person name="Varghese N."/>
            <person name="Submissions S."/>
        </authorList>
    </citation>
    <scope>NUCLEOTIDE SEQUENCE [LARGE SCALE GENOMIC DNA]</scope>
    <source>
        <strain evidence="5">MSL47</strain>
    </source>
</reference>
<keyword evidence="5" id="KW-1185">Reference proteome</keyword>
<gene>
    <name evidence="4" type="ORF">SAMN06265827_11083</name>
</gene>
<dbReference type="GO" id="GO:0009847">
    <property type="term" value="P:spore germination"/>
    <property type="evidence" value="ECO:0007669"/>
    <property type="project" value="InterPro"/>
</dbReference>
<organism evidence="4 5">
    <name type="scientific">Orenia metallireducens</name>
    <dbReference type="NCBI Taxonomy" id="1413210"/>
    <lineage>
        <taxon>Bacteria</taxon>
        <taxon>Bacillati</taxon>
        <taxon>Bacillota</taxon>
        <taxon>Clostridia</taxon>
        <taxon>Halanaerobiales</taxon>
        <taxon>Halobacteroidaceae</taxon>
        <taxon>Orenia</taxon>
    </lineage>
</organism>
<dbReference type="PANTHER" id="PTHR22550:SF5">
    <property type="entry name" value="LEUCINE ZIPPER PROTEIN 4"/>
    <property type="match status" value="1"/>
</dbReference>
<sequence length="522" mass="58285">MILDKLKNIFGIKNKEQKIDDIVSAKVIAISKSLHKNKNSLEKIFSKSDDLIYRKIYLENSNTSLLLVCIDGMVERDLIADHILTPLQLEDNKGDITINLEKIKEKLITTLEVEISKGFQQLTRSLLSGNTLLFIEGYKQALMIGTTGWEARSIESPASEETIGGSREGFIESIKTNISLIRKRIKTPKLAVELLEVGRKTRTNIALVYLKGVINHELVGEVRNRIEEIDTDGIVGSSQIEQLIENHKWSIFPQIMSTERVDKTVGSILEGRITIIVDGTPFVLIAPVTFATFLNSPDDYYERSITSSAMRVVRYISYVLTTTLPALYLALTAYHPGMIPTPLVLTITESRMGLPFPTIVEVLIMEFTLEILTEASIRLPRPIGQAVSIVGGLVIGQAAVQAGIVSPLIIIVVSLTALTSFVIPVYSFTLSNRLIRFPLIIMGGLAGLYGIFMGWIFILIHLASIESFGVRYLGDFSPYKLEHLKDTIIKVPQGWMTQRPEILNVEDTKKQDIEKARMIVDE</sequence>
<dbReference type="GO" id="GO:0016020">
    <property type="term" value="C:membrane"/>
    <property type="evidence" value="ECO:0007669"/>
    <property type="project" value="InterPro"/>
</dbReference>
<evidence type="ECO:0000256" key="2">
    <source>
        <dbReference type="ARBA" id="ARBA00023136"/>
    </source>
</evidence>
<feature type="transmembrane region" description="Helical" evidence="3">
    <location>
        <begin position="408"/>
        <end position="427"/>
    </location>
</feature>
<dbReference type="AlphaFoldDB" id="A0A285GXK1"/>
<keyword evidence="3" id="KW-1133">Transmembrane helix</keyword>
<dbReference type="RefSeq" id="WP_172431872.1">
    <property type="nucleotide sequence ID" value="NZ_OBDZ01000010.1"/>
</dbReference>
<dbReference type="Proteomes" id="UP000219573">
    <property type="component" value="Unassembled WGS sequence"/>
</dbReference>
<name>A0A285GXK1_9FIRM</name>